<protein>
    <recommendedName>
        <fullName evidence="3">Guanylate cyclase domain-containing protein</fullName>
    </recommendedName>
</protein>
<organism evidence="4 5">
    <name type="scientific">Anaeromyces robustus</name>
    <dbReference type="NCBI Taxonomy" id="1754192"/>
    <lineage>
        <taxon>Eukaryota</taxon>
        <taxon>Fungi</taxon>
        <taxon>Fungi incertae sedis</taxon>
        <taxon>Chytridiomycota</taxon>
        <taxon>Chytridiomycota incertae sedis</taxon>
        <taxon>Neocallimastigomycetes</taxon>
        <taxon>Neocallimastigales</taxon>
        <taxon>Neocallimastigaceae</taxon>
        <taxon>Anaeromyces</taxon>
    </lineage>
</organism>
<evidence type="ECO:0000313" key="4">
    <source>
        <dbReference type="EMBL" id="ORX64708.1"/>
    </source>
</evidence>
<dbReference type="GO" id="GO:0009190">
    <property type="term" value="P:cyclic nucleotide biosynthetic process"/>
    <property type="evidence" value="ECO:0007669"/>
    <property type="project" value="InterPro"/>
</dbReference>
<feature type="domain" description="Guanylate cyclase" evidence="3">
    <location>
        <begin position="71"/>
        <end position="129"/>
    </location>
</feature>
<gene>
    <name evidence="4" type="ORF">BCR32DRAFT_286927</name>
</gene>
<dbReference type="InterPro" id="IPR029787">
    <property type="entry name" value="Nucleotide_cyclase"/>
</dbReference>
<dbReference type="CDD" id="cd07302">
    <property type="entry name" value="CHD"/>
    <property type="match status" value="2"/>
</dbReference>
<keyword evidence="5" id="KW-1185">Reference proteome</keyword>
<reference evidence="4 5" key="2">
    <citation type="submission" date="2016-08" db="EMBL/GenBank/DDBJ databases">
        <title>Pervasive Adenine N6-methylation of Active Genes in Fungi.</title>
        <authorList>
            <consortium name="DOE Joint Genome Institute"/>
            <person name="Mondo S.J."/>
            <person name="Dannebaum R.O."/>
            <person name="Kuo R.C."/>
            <person name="Labutti K."/>
            <person name="Haridas S."/>
            <person name="Kuo A."/>
            <person name="Salamov A."/>
            <person name="Ahrendt S.R."/>
            <person name="Lipzen A."/>
            <person name="Sullivan W."/>
            <person name="Andreopoulos W.B."/>
            <person name="Clum A."/>
            <person name="Lindquist E."/>
            <person name="Daum C."/>
            <person name="Ramamoorthy G.K."/>
            <person name="Gryganskyi A."/>
            <person name="Culley D."/>
            <person name="Magnuson J.K."/>
            <person name="James T.Y."/>
            <person name="O'Malley M.A."/>
            <person name="Stajich J.E."/>
            <person name="Spatafora J.W."/>
            <person name="Visel A."/>
            <person name="Grigoriev I.V."/>
        </authorList>
    </citation>
    <scope>NUCLEOTIDE SEQUENCE [LARGE SCALE GENOMIC DNA]</scope>
    <source>
        <strain evidence="4 5">S4</strain>
    </source>
</reference>
<dbReference type="GO" id="GO:0035556">
    <property type="term" value="P:intracellular signal transduction"/>
    <property type="evidence" value="ECO:0007669"/>
    <property type="project" value="InterPro"/>
</dbReference>
<evidence type="ECO:0000256" key="1">
    <source>
        <dbReference type="ARBA" id="ARBA00022741"/>
    </source>
</evidence>
<dbReference type="GO" id="GO:0004016">
    <property type="term" value="F:adenylate cyclase activity"/>
    <property type="evidence" value="ECO:0007669"/>
    <property type="project" value="TreeGrafter"/>
</dbReference>
<comment type="caution">
    <text evidence="4">The sequence shown here is derived from an EMBL/GenBank/DDBJ whole genome shotgun (WGS) entry which is preliminary data.</text>
</comment>
<keyword evidence="1" id="KW-0547">Nucleotide-binding</keyword>
<feature type="domain" description="Guanylate cyclase" evidence="3">
    <location>
        <begin position="320"/>
        <end position="452"/>
    </location>
</feature>
<dbReference type="PANTHER" id="PTHR16305">
    <property type="entry name" value="TESTICULAR SOLUBLE ADENYLYL CYCLASE"/>
    <property type="match status" value="1"/>
</dbReference>
<evidence type="ECO:0000259" key="3">
    <source>
        <dbReference type="PROSITE" id="PS50125"/>
    </source>
</evidence>
<dbReference type="STRING" id="1754192.A0A1Y1VTT7"/>
<proteinExistence type="predicted"/>
<dbReference type="OrthoDB" id="194468at2759"/>
<dbReference type="Pfam" id="PF00211">
    <property type="entry name" value="Guanylate_cyc"/>
    <property type="match status" value="1"/>
</dbReference>
<evidence type="ECO:0000313" key="5">
    <source>
        <dbReference type="Proteomes" id="UP000193944"/>
    </source>
</evidence>
<dbReference type="EMBL" id="MCFG01000504">
    <property type="protein sequence ID" value="ORX64708.1"/>
    <property type="molecule type" value="Genomic_DNA"/>
</dbReference>
<dbReference type="PROSITE" id="PS50125">
    <property type="entry name" value="GUANYLATE_CYCLASE_2"/>
    <property type="match status" value="2"/>
</dbReference>
<reference evidence="4 5" key="1">
    <citation type="submission" date="2016-08" db="EMBL/GenBank/DDBJ databases">
        <title>A Parts List for Fungal Cellulosomes Revealed by Comparative Genomics.</title>
        <authorList>
            <consortium name="DOE Joint Genome Institute"/>
            <person name="Haitjema C.H."/>
            <person name="Gilmore S.P."/>
            <person name="Henske J.K."/>
            <person name="Solomon K.V."/>
            <person name="De Groot R."/>
            <person name="Kuo A."/>
            <person name="Mondo S.J."/>
            <person name="Salamov A.A."/>
            <person name="Labutti K."/>
            <person name="Zhao Z."/>
            <person name="Chiniquy J."/>
            <person name="Barry K."/>
            <person name="Brewer H.M."/>
            <person name="Purvine S.O."/>
            <person name="Wright A.T."/>
            <person name="Boxma B."/>
            <person name="Van Alen T."/>
            <person name="Hackstein J.H."/>
            <person name="Baker S.E."/>
            <person name="Grigoriev I.V."/>
            <person name="O'Malley M.A."/>
        </authorList>
    </citation>
    <scope>NUCLEOTIDE SEQUENCE [LARGE SCALE GENOMIC DNA]</scope>
    <source>
        <strain evidence="4 5">S4</strain>
    </source>
</reference>
<dbReference type="AlphaFoldDB" id="A0A1Y1VTT7"/>
<dbReference type="InterPro" id="IPR001054">
    <property type="entry name" value="A/G_cyclase"/>
</dbReference>
<dbReference type="SUPFAM" id="SSF55073">
    <property type="entry name" value="Nucleotide cyclase"/>
    <property type="match status" value="2"/>
</dbReference>
<name>A0A1Y1VTT7_9FUNG</name>
<keyword evidence="2" id="KW-0067">ATP-binding</keyword>
<accession>A0A1Y1VTT7</accession>
<dbReference type="Proteomes" id="UP000193944">
    <property type="component" value="Unassembled WGS sequence"/>
</dbReference>
<sequence>MNNIDTKYIEDKRRYISQMTETIIPNTNDTEYYKELCKNVQPFLSDHIRKYLSTVTNINSLTPQALPCYGIVVIADISGYSKLASILAEQGSIGAELLSKTMNGYLDMLIDVITKYGGDLIKFAGDAVIFCWTYDLGNDITDNPNESTFNFFDAGFMITNVLMCCLDLIKTVNENPVYIPGYQTVLGIHLALGAGNMYHIHVGGPPGRWEHFIAGNVTTQISKILDEAKSGQVAISNQAWKFVKNFNDEFKKYLTINYNGDGCVIIEGGKIPDNVFNIDKENKRISVPKEMCFDKELYNKWRYYVNVSALHKMESGVSNLVEFNELRKVTTVFVRLSQVKFTSKEDLQIAQEALNAVQRILAVQEGTLRQFLYDDKGAVILLYFGIPPYSHNNDALNGIESALQICSNLKRILDDFTIGVGTGMTWVGGIGNKIRSDYSVVGDSVNMAARLMMKAKKGTIYCDETTYSLSRDSVQFEDIGLMEVKGKENSIKVYKPIKLKSRITDERNLDGNVEDDIELIGREKEISIIKKELIEYDRNGNNKTIIVEGDEGLGLIPLEDKLITESKKLKFNICIGFSRKKDKATPYSTYYQVLISLFRLIRKISSIKPILENLNKESLLVNDDIRLNSGTIDSAIKASDDILNSKIRNIRLNEDQSFPKGSLSKSNSNPGSNLYVNITNNSYISNHLLSTNSDILNTPISFSSSQNPNLNQILLNKYEMKEDDPILCKSKSFDNKSSNSNCDMIELKQSNSRSDQSYVESNQLGIERDIIDGLTYLGENIELAPLFSIAIPELNFPIPDSLKKINNQTKINELNNLVMRILIKVSYRVPLVIIMEHLQWSDPLSWKLTELIFQQKPKLLFCLFSFPDSSYSSKEKGVQIFQKMKNANSRKIILNGISEDATCEIIKRLCTTKFNKPCKGVSTKILDIIYQKTQGIPMFIRRMVTWMLDEGKACKMDNMGYLTVLTDDLEEIIPGGDLESIIITQFDRLQTNMQSFLRVASVIGQQFYVYDIMQYLYSSGKKQQAVNAIKYIDVDKLDKYNFLKKVDSPSDNNWLNVCYMFISSNVQKSIYKMMTFDQRAKIHSFLAHYYEQQYLESSDKKNLLVIVYEHYSHTNKKKKDKKISGIGVQIFLSNKIYA</sequence>
<dbReference type="PANTHER" id="PTHR16305:SF28">
    <property type="entry name" value="GUANYLATE CYCLASE DOMAIN-CONTAINING PROTEIN"/>
    <property type="match status" value="1"/>
</dbReference>
<dbReference type="GO" id="GO:0005737">
    <property type="term" value="C:cytoplasm"/>
    <property type="evidence" value="ECO:0007669"/>
    <property type="project" value="TreeGrafter"/>
</dbReference>
<dbReference type="Gene3D" id="3.30.70.1230">
    <property type="entry name" value="Nucleotide cyclase"/>
    <property type="match status" value="2"/>
</dbReference>
<evidence type="ECO:0000256" key="2">
    <source>
        <dbReference type="ARBA" id="ARBA00022840"/>
    </source>
</evidence>
<dbReference type="GO" id="GO:0005524">
    <property type="term" value="F:ATP binding"/>
    <property type="evidence" value="ECO:0007669"/>
    <property type="project" value="UniProtKB-KW"/>
</dbReference>